<keyword evidence="1" id="KW-0812">Transmembrane</keyword>
<reference evidence="2" key="2">
    <citation type="submission" date="2020-09" db="EMBL/GenBank/DDBJ databases">
        <authorList>
            <person name="Sun Q."/>
            <person name="Zhou Y."/>
        </authorList>
    </citation>
    <scope>NUCLEOTIDE SEQUENCE</scope>
    <source>
        <strain evidence="2">CGMCC 1.15179</strain>
    </source>
</reference>
<dbReference type="GO" id="GO:0016020">
    <property type="term" value="C:membrane"/>
    <property type="evidence" value="ECO:0007669"/>
    <property type="project" value="GOC"/>
</dbReference>
<dbReference type="PANTHER" id="PTHR28026:SF9">
    <property type="entry name" value="2-HYDROXY-PALMITIC ACID DIOXYGENASE MPO1"/>
    <property type="match status" value="1"/>
</dbReference>
<keyword evidence="3" id="KW-1185">Reference proteome</keyword>
<accession>A0A8J2VGT9</accession>
<dbReference type="Pfam" id="PF06127">
    <property type="entry name" value="Mpo1-like"/>
    <property type="match status" value="1"/>
</dbReference>
<keyword evidence="1" id="KW-0472">Membrane</keyword>
<reference evidence="2" key="1">
    <citation type="journal article" date="2014" name="Int. J. Syst. Evol. Microbiol.">
        <title>Complete genome sequence of Corynebacterium casei LMG S-19264T (=DSM 44701T), isolated from a smear-ripened cheese.</title>
        <authorList>
            <consortium name="US DOE Joint Genome Institute (JGI-PGF)"/>
            <person name="Walter F."/>
            <person name="Albersmeier A."/>
            <person name="Kalinowski J."/>
            <person name="Ruckert C."/>
        </authorList>
    </citation>
    <scope>NUCLEOTIDE SEQUENCE</scope>
    <source>
        <strain evidence="2">CGMCC 1.15179</strain>
    </source>
</reference>
<dbReference type="RefSeq" id="WP_188646928.1">
    <property type="nucleotide sequence ID" value="NZ_BMHQ01000003.1"/>
</dbReference>
<dbReference type="PANTHER" id="PTHR28026">
    <property type="entry name" value="DUF962 DOMAIN PROTEIN (AFU_ORTHOLOGUE AFUA_8G05310)"/>
    <property type="match status" value="1"/>
</dbReference>
<dbReference type="GO" id="GO:0046521">
    <property type="term" value="P:sphingoid catabolic process"/>
    <property type="evidence" value="ECO:0007669"/>
    <property type="project" value="TreeGrafter"/>
</dbReference>
<protein>
    <recommendedName>
        <fullName evidence="4">DUF962 domain-containing protein</fullName>
    </recommendedName>
</protein>
<dbReference type="Proteomes" id="UP000625210">
    <property type="component" value="Unassembled WGS sequence"/>
</dbReference>
<organism evidence="2 3">
    <name type="scientific">Marinithermofilum abyssi</name>
    <dbReference type="NCBI Taxonomy" id="1571185"/>
    <lineage>
        <taxon>Bacteria</taxon>
        <taxon>Bacillati</taxon>
        <taxon>Bacillota</taxon>
        <taxon>Bacilli</taxon>
        <taxon>Bacillales</taxon>
        <taxon>Thermoactinomycetaceae</taxon>
        <taxon>Marinithermofilum</taxon>
    </lineage>
</organism>
<evidence type="ECO:0008006" key="4">
    <source>
        <dbReference type="Google" id="ProtNLM"/>
    </source>
</evidence>
<evidence type="ECO:0000313" key="3">
    <source>
        <dbReference type="Proteomes" id="UP000625210"/>
    </source>
</evidence>
<keyword evidence="1" id="KW-1133">Transmembrane helix</keyword>
<evidence type="ECO:0000256" key="1">
    <source>
        <dbReference type="SAM" id="Phobius"/>
    </source>
</evidence>
<dbReference type="EMBL" id="BMHQ01000003">
    <property type="protein sequence ID" value="GGE11657.1"/>
    <property type="molecule type" value="Genomic_DNA"/>
</dbReference>
<sequence length="99" mass="11798">MSFRNLLEKYQEDHQHPINKLTHALGIPMIVVSLPWFFFDWKTALFLFVLGWVFQFVGHMFEGKKPSFLSNPLFLIIGPWWLIKRVLGMDKRESTTMKK</sequence>
<evidence type="ECO:0000313" key="2">
    <source>
        <dbReference type="EMBL" id="GGE11657.1"/>
    </source>
</evidence>
<dbReference type="AlphaFoldDB" id="A0A8J2VGT9"/>
<proteinExistence type="predicted"/>
<comment type="caution">
    <text evidence="2">The sequence shown here is derived from an EMBL/GenBank/DDBJ whole genome shotgun (WGS) entry which is preliminary data.</text>
</comment>
<name>A0A8J2VGT9_9BACL</name>
<feature type="transmembrane region" description="Helical" evidence="1">
    <location>
        <begin position="68"/>
        <end position="87"/>
    </location>
</feature>
<dbReference type="InterPro" id="IPR009305">
    <property type="entry name" value="Mpo1-like"/>
</dbReference>
<gene>
    <name evidence="2" type="ORF">GCM10011571_11290</name>
</gene>